<dbReference type="GO" id="GO:0022857">
    <property type="term" value="F:transmembrane transporter activity"/>
    <property type="evidence" value="ECO:0007669"/>
    <property type="project" value="InterPro"/>
</dbReference>
<evidence type="ECO:0000313" key="7">
    <source>
        <dbReference type="EMBL" id="TMI99221.1"/>
    </source>
</evidence>
<feature type="transmembrane region" description="Helical" evidence="5">
    <location>
        <begin position="159"/>
        <end position="182"/>
    </location>
</feature>
<gene>
    <name evidence="7" type="ORF">E6H01_11435</name>
</gene>
<evidence type="ECO:0000256" key="1">
    <source>
        <dbReference type="ARBA" id="ARBA00004651"/>
    </source>
</evidence>
<keyword evidence="4 5" id="KW-0472">Membrane</keyword>
<proteinExistence type="predicted"/>
<dbReference type="PROSITE" id="PS50850">
    <property type="entry name" value="MFS"/>
    <property type="match status" value="1"/>
</dbReference>
<name>A0A537KU00_9BACT</name>
<sequence>MNPPDNDPGAAETEAIQVRVPTLPRSRVPVIDRRLVLAATTAHFLNDFYVAFLAPLLPLVVAKFNLSLALAGLLATVLTTSAAMTQPLFGIMADRLKRRIFVILGPTLTVLAMGLMGLAPTYALLMALLLIAGTGTASFHPQGASTAGEASGHRKGTGLSLFVGGGELGYSLGPLVIALIVAARGLEATWLVALPGLAACLLMWRVIPSHRDPPHRPAGQT</sequence>
<protein>
    <submittedName>
        <fullName evidence="7">MFS transporter</fullName>
    </submittedName>
</protein>
<evidence type="ECO:0000256" key="3">
    <source>
        <dbReference type="ARBA" id="ARBA00022989"/>
    </source>
</evidence>
<dbReference type="PANTHER" id="PTHR43129">
    <property type="entry name" value="FOSMIDOMYCIN RESISTANCE PROTEIN"/>
    <property type="match status" value="1"/>
</dbReference>
<feature type="transmembrane region" description="Helical" evidence="5">
    <location>
        <begin position="35"/>
        <end position="54"/>
    </location>
</feature>
<comment type="subcellular location">
    <subcellularLocation>
        <location evidence="1">Cell membrane</location>
        <topology evidence="1">Multi-pass membrane protein</topology>
    </subcellularLocation>
</comment>
<dbReference type="Proteomes" id="UP000319353">
    <property type="component" value="Unassembled WGS sequence"/>
</dbReference>
<evidence type="ECO:0000256" key="4">
    <source>
        <dbReference type="ARBA" id="ARBA00023136"/>
    </source>
</evidence>
<dbReference type="Gene3D" id="1.20.1250.20">
    <property type="entry name" value="MFS general substrate transporter like domains"/>
    <property type="match status" value="1"/>
</dbReference>
<accession>A0A537KU00</accession>
<evidence type="ECO:0000259" key="6">
    <source>
        <dbReference type="PROSITE" id="PS50850"/>
    </source>
</evidence>
<reference evidence="7 8" key="1">
    <citation type="journal article" date="2019" name="Nat. Microbiol.">
        <title>Mediterranean grassland soil C-N compound turnover is dependent on rainfall and depth, and is mediated by genomically divergent microorganisms.</title>
        <authorList>
            <person name="Diamond S."/>
            <person name="Andeer P.F."/>
            <person name="Li Z."/>
            <person name="Crits-Christoph A."/>
            <person name="Burstein D."/>
            <person name="Anantharaman K."/>
            <person name="Lane K.R."/>
            <person name="Thomas B.C."/>
            <person name="Pan C."/>
            <person name="Northen T.R."/>
            <person name="Banfield J.F."/>
        </authorList>
    </citation>
    <scope>NUCLEOTIDE SEQUENCE [LARGE SCALE GENOMIC DNA]</scope>
    <source>
        <strain evidence="7">NP_4</strain>
    </source>
</reference>
<dbReference type="InterPro" id="IPR036259">
    <property type="entry name" value="MFS_trans_sf"/>
</dbReference>
<keyword evidence="2 5" id="KW-0812">Transmembrane</keyword>
<feature type="transmembrane region" description="Helical" evidence="5">
    <location>
        <begin position="188"/>
        <end position="207"/>
    </location>
</feature>
<dbReference type="InterPro" id="IPR020846">
    <property type="entry name" value="MFS_dom"/>
</dbReference>
<keyword evidence="3 5" id="KW-1133">Transmembrane helix</keyword>
<comment type="caution">
    <text evidence="7">The sequence shown here is derived from an EMBL/GenBank/DDBJ whole genome shotgun (WGS) entry which is preliminary data.</text>
</comment>
<dbReference type="PANTHER" id="PTHR43129:SF1">
    <property type="entry name" value="FOSMIDOMYCIN RESISTANCE PROTEIN"/>
    <property type="match status" value="1"/>
</dbReference>
<evidence type="ECO:0000256" key="2">
    <source>
        <dbReference type="ARBA" id="ARBA00022692"/>
    </source>
</evidence>
<dbReference type="InterPro" id="IPR011701">
    <property type="entry name" value="MFS"/>
</dbReference>
<dbReference type="Pfam" id="PF07690">
    <property type="entry name" value="MFS_1"/>
    <property type="match status" value="1"/>
</dbReference>
<feature type="non-terminal residue" evidence="7">
    <location>
        <position position="221"/>
    </location>
</feature>
<organism evidence="7 8">
    <name type="scientific">Candidatus Segetimicrobium genomatis</name>
    <dbReference type="NCBI Taxonomy" id="2569760"/>
    <lineage>
        <taxon>Bacteria</taxon>
        <taxon>Bacillati</taxon>
        <taxon>Candidatus Sysuimicrobiota</taxon>
        <taxon>Candidatus Sysuimicrobiia</taxon>
        <taxon>Candidatus Sysuimicrobiales</taxon>
        <taxon>Candidatus Segetimicrobiaceae</taxon>
        <taxon>Candidatus Segetimicrobium</taxon>
    </lineage>
</organism>
<evidence type="ECO:0000256" key="5">
    <source>
        <dbReference type="SAM" id="Phobius"/>
    </source>
</evidence>
<evidence type="ECO:0000313" key="8">
    <source>
        <dbReference type="Proteomes" id="UP000319353"/>
    </source>
</evidence>
<feature type="domain" description="Major facilitator superfamily (MFS) profile" evidence="6">
    <location>
        <begin position="35"/>
        <end position="221"/>
    </location>
</feature>
<feature type="transmembrane region" description="Helical" evidence="5">
    <location>
        <begin position="66"/>
        <end position="88"/>
    </location>
</feature>
<dbReference type="SUPFAM" id="SSF103473">
    <property type="entry name" value="MFS general substrate transporter"/>
    <property type="match status" value="1"/>
</dbReference>
<dbReference type="GO" id="GO:0005886">
    <property type="term" value="C:plasma membrane"/>
    <property type="evidence" value="ECO:0007669"/>
    <property type="project" value="UniProtKB-SubCell"/>
</dbReference>
<dbReference type="AlphaFoldDB" id="A0A537KU00"/>
<dbReference type="EMBL" id="VBAL01000143">
    <property type="protein sequence ID" value="TMI99221.1"/>
    <property type="molecule type" value="Genomic_DNA"/>
</dbReference>